<dbReference type="EMBL" id="NMRN01000055">
    <property type="protein sequence ID" value="PAS91900.1"/>
    <property type="molecule type" value="Genomic_DNA"/>
</dbReference>
<gene>
    <name evidence="3" type="ORF">CGU29_14055</name>
</gene>
<feature type="compositionally biased region" description="Basic residues" evidence="1">
    <location>
        <begin position="122"/>
        <end position="136"/>
    </location>
</feature>
<proteinExistence type="predicted"/>
<evidence type="ECO:0000256" key="2">
    <source>
        <dbReference type="SAM" id="SignalP"/>
    </source>
</evidence>
<evidence type="ECO:0000256" key="1">
    <source>
        <dbReference type="SAM" id="MobiDB-lite"/>
    </source>
</evidence>
<protein>
    <recommendedName>
        <fullName evidence="5">Lytic transglycosylase</fullName>
    </recommendedName>
</protein>
<reference evidence="3 4" key="1">
    <citation type="submission" date="2017-07" db="EMBL/GenBank/DDBJ databases">
        <title>Candidatus Dactylopiibacterium carminicum, a nitrogen-fixing symbiont of the cochineal insect Dactylopius coccus and Dactylopius opuntiae (Hemiptera: Coccoidea: Dactylopiidae).</title>
        <authorList>
            <person name="Vera A."/>
        </authorList>
    </citation>
    <scope>NUCLEOTIDE SEQUENCE [LARGE SCALE GENOMIC DNA]</scope>
    <source>
        <strain evidence="3 4">NFDCM</strain>
    </source>
</reference>
<evidence type="ECO:0000313" key="3">
    <source>
        <dbReference type="EMBL" id="PAS91900.1"/>
    </source>
</evidence>
<feature type="signal peptide" evidence="2">
    <location>
        <begin position="1"/>
        <end position="21"/>
    </location>
</feature>
<dbReference type="AlphaFoldDB" id="A0A272EQB7"/>
<dbReference type="RefSeq" id="WP_095530380.1">
    <property type="nucleotide sequence ID" value="NZ_MDUX01000057.1"/>
</dbReference>
<feature type="chain" id="PRO_5012605743" description="Lytic transglycosylase" evidence="2">
    <location>
        <begin position="22"/>
        <end position="156"/>
    </location>
</feature>
<dbReference type="Gene3D" id="1.20.144.10">
    <property type="entry name" value="Phosphatidic acid phosphatase type 2/haloperoxidase"/>
    <property type="match status" value="1"/>
</dbReference>
<accession>A0A272EQB7</accession>
<organism evidence="3 4">
    <name type="scientific">Candidatus Dactylopiibacterium carminicum</name>
    <dbReference type="NCBI Taxonomy" id="857335"/>
    <lineage>
        <taxon>Bacteria</taxon>
        <taxon>Pseudomonadati</taxon>
        <taxon>Pseudomonadota</taxon>
        <taxon>Betaproteobacteria</taxon>
        <taxon>Rhodocyclales</taxon>
        <taxon>Rhodocyclaceae</taxon>
        <taxon>Candidatus Dactylopiibacterium</taxon>
    </lineage>
</organism>
<dbReference type="SUPFAM" id="SSF48317">
    <property type="entry name" value="Acid phosphatase/Vanadium-dependent haloperoxidase"/>
    <property type="match status" value="1"/>
</dbReference>
<evidence type="ECO:0008006" key="5">
    <source>
        <dbReference type="Google" id="ProtNLM"/>
    </source>
</evidence>
<evidence type="ECO:0000313" key="4">
    <source>
        <dbReference type="Proteomes" id="UP000216107"/>
    </source>
</evidence>
<sequence>MNRMLSALLLAITILPGISSAKDARAKGYLKKSELPSSLAQLPPPPAPGSAAEALDLDIARRSFTLRDTPRWAQAISDADLSFPRAAQTYACALGTRIPQADVPHLHELLQRSRRDLSGATKRAKEHYQRKRPLNRPRFTRHFEALSWQPSGGVYE</sequence>
<name>A0A272EQB7_9RHOO</name>
<dbReference type="Proteomes" id="UP000216107">
    <property type="component" value="Unassembled WGS sequence"/>
</dbReference>
<dbReference type="OrthoDB" id="9780507at2"/>
<comment type="caution">
    <text evidence="3">The sequence shown here is derived from an EMBL/GenBank/DDBJ whole genome shotgun (WGS) entry which is preliminary data.</text>
</comment>
<dbReference type="InterPro" id="IPR036938">
    <property type="entry name" value="PAP2/HPO_sf"/>
</dbReference>
<feature type="region of interest" description="Disordered" evidence="1">
    <location>
        <begin position="113"/>
        <end position="136"/>
    </location>
</feature>
<keyword evidence="2" id="KW-0732">Signal</keyword>